<protein>
    <submittedName>
        <fullName evidence="3">Uncharacterized protein</fullName>
    </submittedName>
</protein>
<evidence type="ECO:0000256" key="2">
    <source>
        <dbReference type="ARBA" id="ARBA00022737"/>
    </source>
</evidence>
<dbReference type="PROSITE" id="PS51450">
    <property type="entry name" value="LRR"/>
    <property type="match status" value="1"/>
</dbReference>
<dbReference type="InterPro" id="IPR003591">
    <property type="entry name" value="Leu-rich_rpt_typical-subtyp"/>
</dbReference>
<dbReference type="AlphaFoldDB" id="A0AAP0F777"/>
<evidence type="ECO:0000313" key="3">
    <source>
        <dbReference type="EMBL" id="KAK9105215.1"/>
    </source>
</evidence>
<keyword evidence="4" id="KW-1185">Reference proteome</keyword>
<proteinExistence type="predicted"/>
<accession>A0AAP0F777</accession>
<organism evidence="3 4">
    <name type="scientific">Stephania cephalantha</name>
    <dbReference type="NCBI Taxonomy" id="152367"/>
    <lineage>
        <taxon>Eukaryota</taxon>
        <taxon>Viridiplantae</taxon>
        <taxon>Streptophyta</taxon>
        <taxon>Embryophyta</taxon>
        <taxon>Tracheophyta</taxon>
        <taxon>Spermatophyta</taxon>
        <taxon>Magnoliopsida</taxon>
        <taxon>Ranunculales</taxon>
        <taxon>Menispermaceae</taxon>
        <taxon>Menispermoideae</taxon>
        <taxon>Cissampelideae</taxon>
        <taxon>Stephania</taxon>
    </lineage>
</organism>
<dbReference type="PANTHER" id="PTHR48051">
    <property type="match status" value="1"/>
</dbReference>
<gene>
    <name evidence="3" type="ORF">Scep_022059</name>
</gene>
<dbReference type="Gene3D" id="3.80.10.10">
    <property type="entry name" value="Ribonuclease Inhibitor"/>
    <property type="match status" value="1"/>
</dbReference>
<dbReference type="GO" id="GO:0005737">
    <property type="term" value="C:cytoplasm"/>
    <property type="evidence" value="ECO:0007669"/>
    <property type="project" value="TreeGrafter"/>
</dbReference>
<evidence type="ECO:0000313" key="4">
    <source>
        <dbReference type="Proteomes" id="UP001419268"/>
    </source>
</evidence>
<dbReference type="PANTHER" id="PTHR48051:SF1">
    <property type="entry name" value="RAS SUPPRESSOR PROTEIN 1"/>
    <property type="match status" value="1"/>
</dbReference>
<dbReference type="SMART" id="SM00369">
    <property type="entry name" value="LRR_TYP"/>
    <property type="match status" value="2"/>
</dbReference>
<dbReference type="Proteomes" id="UP001419268">
    <property type="component" value="Unassembled WGS sequence"/>
</dbReference>
<dbReference type="EMBL" id="JBBNAG010000009">
    <property type="protein sequence ID" value="KAK9105215.1"/>
    <property type="molecule type" value="Genomic_DNA"/>
</dbReference>
<dbReference type="InterPro" id="IPR032675">
    <property type="entry name" value="LRR_dom_sf"/>
</dbReference>
<dbReference type="SUPFAM" id="SSF52075">
    <property type="entry name" value="Outer arm dynein light chain 1"/>
    <property type="match status" value="1"/>
</dbReference>
<name>A0AAP0F777_9MAGN</name>
<reference evidence="3 4" key="1">
    <citation type="submission" date="2024-01" db="EMBL/GenBank/DDBJ databases">
        <title>Genome assemblies of Stephania.</title>
        <authorList>
            <person name="Yang L."/>
        </authorList>
    </citation>
    <scope>NUCLEOTIDE SEQUENCE [LARGE SCALE GENOMIC DNA]</scope>
    <source>
        <strain evidence="3">JXDWG</strain>
        <tissue evidence="3">Leaf</tissue>
    </source>
</reference>
<dbReference type="InterPro" id="IPR001611">
    <property type="entry name" value="Leu-rich_rpt"/>
</dbReference>
<keyword evidence="1" id="KW-0433">Leucine-rich repeat</keyword>
<dbReference type="InterPro" id="IPR050216">
    <property type="entry name" value="LRR_domain-containing"/>
</dbReference>
<evidence type="ECO:0000256" key="1">
    <source>
        <dbReference type="ARBA" id="ARBA00022614"/>
    </source>
</evidence>
<sequence>MGCFCSKAGDSKASRISRWRSTGIVALRDCKLKTFPSEVLDLEKSVRTIDFTHNKIVDIPTEVLSQNLIERLPLNIGKLQSLKVLMLDGNRITSLPDELGLLVRLEKLSVSGNLLTCLPRDYWELAQWLRDQA</sequence>
<dbReference type="Pfam" id="PF13855">
    <property type="entry name" value="LRR_8"/>
    <property type="match status" value="1"/>
</dbReference>
<comment type="caution">
    <text evidence="3">The sequence shown here is derived from an EMBL/GenBank/DDBJ whole genome shotgun (WGS) entry which is preliminary data.</text>
</comment>
<keyword evidence="2" id="KW-0677">Repeat</keyword>